<dbReference type="AlphaFoldDB" id="N0B8J9"/>
<name>N0B8J9_9HYPH</name>
<dbReference type="Proteomes" id="UP000005952">
    <property type="component" value="Chromosome"/>
</dbReference>
<protein>
    <submittedName>
        <fullName evidence="1">Uncharacterized protein</fullName>
    </submittedName>
</protein>
<evidence type="ECO:0000313" key="2">
    <source>
        <dbReference type="Proteomes" id="UP000005952"/>
    </source>
</evidence>
<dbReference type="STRING" id="670307.HYPDE_23493"/>
<reference evidence="1 2" key="1">
    <citation type="journal article" date="2013" name="Genome Announc.">
        <title>Genome sequences for three denitrifying bacterial strains isolated from a uranium- and nitrate-contaminated subsurface environment.</title>
        <authorList>
            <person name="Venkatramanan R."/>
            <person name="Prakash O."/>
            <person name="Woyke T."/>
            <person name="Chain P."/>
            <person name="Goodwin L.A."/>
            <person name="Watson D."/>
            <person name="Brooks S."/>
            <person name="Kostka J.E."/>
            <person name="Green S.J."/>
        </authorList>
    </citation>
    <scope>NUCLEOTIDE SEQUENCE [LARGE SCALE GENOMIC DNA]</scope>
    <source>
        <strain evidence="1 2">1NES1</strain>
    </source>
</reference>
<accession>N0B8J9</accession>
<proteinExistence type="predicted"/>
<sequence>MLASASPGMAGQDANFVLYNQHMEEKGETEVEIYSDYSHVGNGESNYTAQLYEIEYGVTDLFTTSIYLETAKTFEDDQHYDFGSFRWENRYRLFKDETLLNPVLYAEYEYKKPTSRFMRSVVGRTDGEEEEEHGEEESEHELETKLILGRDITSNLNVAFNMIQEINFMNGLWSFGYAGGLNYAFYRAYDQSGVVDLEEAGIQKLTLGLEVYGGLGDSEKGLTLSGSKTEQYLGVNLRADLKNEMHVGIGGAFGLTDNSEDAVARLTVGYEFE</sequence>
<organism evidence="1 2">
    <name type="scientific">Hyphomicrobium denitrificans 1NES1</name>
    <dbReference type="NCBI Taxonomy" id="670307"/>
    <lineage>
        <taxon>Bacteria</taxon>
        <taxon>Pseudomonadati</taxon>
        <taxon>Pseudomonadota</taxon>
        <taxon>Alphaproteobacteria</taxon>
        <taxon>Hyphomicrobiales</taxon>
        <taxon>Hyphomicrobiaceae</taxon>
        <taxon>Hyphomicrobium</taxon>
    </lineage>
</organism>
<evidence type="ECO:0000313" key="1">
    <source>
        <dbReference type="EMBL" id="AGK56385.1"/>
    </source>
</evidence>
<dbReference type="KEGG" id="hdt:HYPDE_23493"/>
<dbReference type="eggNOG" id="ENOG502ZJET">
    <property type="taxonomic scope" value="Bacteria"/>
</dbReference>
<keyword evidence="2" id="KW-1185">Reference proteome</keyword>
<dbReference type="HOGENOM" id="CLU_1260179_0_0_5"/>
<gene>
    <name evidence="1" type="ORF">HYPDE_23493</name>
</gene>
<dbReference type="EMBL" id="CP005587">
    <property type="protein sequence ID" value="AGK56385.1"/>
    <property type="molecule type" value="Genomic_DNA"/>
</dbReference>